<sequence length="542" mass="62765">MLHDNSKERSVTSKCPFEVYRSEGDAFFFRKKYLQAISCYSQALEKKDRDVHCLLRRSFCYMSRGDFDKAFEDAELALKLEPRFHKALFQKAEVLYNRGDFEFALLHYHQGYKKRPEIQEFRLGVQKCEEAIQNALGLHSLLLDMFSPSEKTFPHMKRSKVKSTSEESMGEDTSRPSEKSNKKADSHSNQDILLHLLPKDKARRAFGFLQDDHEYLKNFLKQEKSKKWKTKRSDELSKIANDGLDYLDMRSKFWQQEQPLYARSKARSTKSRTTKTQKDKDQGKNICKVLERLHEIDQYQQADEHVTAIRLAEGLRREVGEWTDDDFPNRLEVLANVNSMLGISHLELTHYEAALEAHERAYELGEKCKLPEIVSHSLDNIGRVHAKKGDYQAAIDVWSKKLADCSDKFEQIWLRYEIGRCNLELQQSAEALEHGDHALQLAKEVGDESWQLNLNVLIGQANLHMQRNAEAQVAFTRAYDLAKTLKASDAEKAIIEVMEEFQSTECELDLDTLNEMDNSSESPIRKFTMHIQRSRCAPPAAP</sequence>
<dbReference type="Gene3D" id="1.25.40.10">
    <property type="entry name" value="Tetratricopeptide repeat domain"/>
    <property type="match status" value="2"/>
</dbReference>
<dbReference type="PANTHER" id="PTHR23040">
    <property type="match status" value="1"/>
</dbReference>
<dbReference type="OrthoDB" id="10268002at2759"/>
<name>A0A075A5Y8_OPIVI</name>
<evidence type="ECO:0000256" key="1">
    <source>
        <dbReference type="ARBA" id="ARBA00004430"/>
    </source>
</evidence>
<dbReference type="InterPro" id="IPR019734">
    <property type="entry name" value="TPR_rpt"/>
</dbReference>
<dbReference type="STRING" id="6198.A0A075A5Y8"/>
<gene>
    <name evidence="6" type="ORF">T265_02605</name>
</gene>
<evidence type="ECO:0000256" key="3">
    <source>
        <dbReference type="ARBA" id="ARBA00034143"/>
    </source>
</evidence>
<dbReference type="InterPro" id="IPR011990">
    <property type="entry name" value="TPR-like_helical_dom_sf"/>
</dbReference>
<dbReference type="AlphaFoldDB" id="A0A075A5Y8"/>
<dbReference type="InterPro" id="IPR040111">
    <property type="entry name" value="ODAD4"/>
</dbReference>
<dbReference type="GO" id="GO:0005930">
    <property type="term" value="C:axoneme"/>
    <property type="evidence" value="ECO:0007669"/>
    <property type="project" value="UniProtKB-SubCell"/>
</dbReference>
<dbReference type="Proteomes" id="UP000054324">
    <property type="component" value="Unassembled WGS sequence"/>
</dbReference>
<dbReference type="CTD" id="20316793"/>
<proteinExistence type="predicted"/>
<evidence type="ECO:0000313" key="7">
    <source>
        <dbReference type="Proteomes" id="UP000054324"/>
    </source>
</evidence>
<evidence type="ECO:0000256" key="5">
    <source>
        <dbReference type="SAM" id="MobiDB-lite"/>
    </source>
</evidence>
<organism evidence="6 7">
    <name type="scientific">Opisthorchis viverrini</name>
    <name type="common">Southeast Asian liver fluke</name>
    <dbReference type="NCBI Taxonomy" id="6198"/>
    <lineage>
        <taxon>Eukaryota</taxon>
        <taxon>Metazoa</taxon>
        <taxon>Spiralia</taxon>
        <taxon>Lophotrochozoa</taxon>
        <taxon>Platyhelminthes</taxon>
        <taxon>Trematoda</taxon>
        <taxon>Digenea</taxon>
        <taxon>Opisthorchiida</taxon>
        <taxon>Opisthorchiata</taxon>
        <taxon>Opisthorchiidae</taxon>
        <taxon>Opisthorchis</taxon>
    </lineage>
</organism>
<keyword evidence="7" id="KW-1185">Reference proteome</keyword>
<dbReference type="GeneID" id="20316793"/>
<comment type="subcellular location">
    <subcellularLocation>
        <location evidence="1">Cytoplasm</location>
        <location evidence="1">Cytoskeleton</location>
        <location evidence="1">Cilium axoneme</location>
    </subcellularLocation>
</comment>
<feature type="compositionally biased region" description="Basic and acidic residues" evidence="5">
    <location>
        <begin position="172"/>
        <end position="188"/>
    </location>
</feature>
<dbReference type="PROSITE" id="PS50005">
    <property type="entry name" value="TPR"/>
    <property type="match status" value="1"/>
</dbReference>
<feature type="region of interest" description="Disordered" evidence="5">
    <location>
        <begin position="153"/>
        <end position="190"/>
    </location>
</feature>
<dbReference type="SMART" id="SM00028">
    <property type="entry name" value="TPR"/>
    <property type="match status" value="7"/>
</dbReference>
<evidence type="ECO:0000256" key="2">
    <source>
        <dbReference type="ARBA" id="ARBA00034139"/>
    </source>
</evidence>
<dbReference type="EMBL" id="KL596651">
    <property type="protein sequence ID" value="KER31040.1"/>
    <property type="molecule type" value="Genomic_DNA"/>
</dbReference>
<dbReference type="KEGG" id="ovi:T265_02605"/>
<dbReference type="RefSeq" id="XP_009165167.1">
    <property type="nucleotide sequence ID" value="XM_009166903.1"/>
</dbReference>
<reference evidence="6 7" key="1">
    <citation type="submission" date="2013-11" db="EMBL/GenBank/DDBJ databases">
        <title>Opisthorchis viverrini - life in the bile duct.</title>
        <authorList>
            <person name="Young N.D."/>
            <person name="Nagarajan N."/>
            <person name="Lin S.J."/>
            <person name="Korhonen P.K."/>
            <person name="Jex A.R."/>
            <person name="Hall R.S."/>
            <person name="Safavi-Hemami H."/>
            <person name="Kaewkong W."/>
            <person name="Bertrand D."/>
            <person name="Gao S."/>
            <person name="Seet Q."/>
            <person name="Wongkham S."/>
            <person name="Teh B.T."/>
            <person name="Wongkham C."/>
            <person name="Intapan P.M."/>
            <person name="Maleewong W."/>
            <person name="Yang X."/>
            <person name="Hu M."/>
            <person name="Wang Z."/>
            <person name="Hofmann A."/>
            <person name="Sternberg P.W."/>
            <person name="Tan P."/>
            <person name="Wang J."/>
            <person name="Gasser R.B."/>
        </authorList>
    </citation>
    <scope>NUCLEOTIDE SEQUENCE [LARGE SCALE GENOMIC DNA]</scope>
</reference>
<accession>A0A075A5Y8</accession>
<feature type="repeat" description="TPR" evidence="4">
    <location>
        <begin position="51"/>
        <end position="84"/>
    </location>
</feature>
<protein>
    <recommendedName>
        <fullName evidence="2">Outer dynein arm-docking complex subunit 4</fullName>
    </recommendedName>
    <alternativeName>
        <fullName evidence="3">Tetratricopeptide repeat protein 25</fullName>
    </alternativeName>
</protein>
<evidence type="ECO:0000313" key="6">
    <source>
        <dbReference type="EMBL" id="KER31040.1"/>
    </source>
</evidence>
<keyword evidence="4" id="KW-0802">TPR repeat</keyword>
<dbReference type="SUPFAM" id="SSF48452">
    <property type="entry name" value="TPR-like"/>
    <property type="match status" value="2"/>
</dbReference>
<evidence type="ECO:0000256" key="4">
    <source>
        <dbReference type="PROSITE-ProRule" id="PRU00339"/>
    </source>
</evidence>